<proteinExistence type="predicted"/>
<accession>A0ABV2VVL7</accession>
<evidence type="ECO:0008006" key="3">
    <source>
        <dbReference type="Google" id="ProtNLM"/>
    </source>
</evidence>
<gene>
    <name evidence="1" type="ORF">ABZ071_34170</name>
</gene>
<comment type="caution">
    <text evidence="1">The sequence shown here is derived from an EMBL/GenBank/DDBJ whole genome shotgun (WGS) entry which is preliminary data.</text>
</comment>
<dbReference type="EMBL" id="JBEXRX010000240">
    <property type="protein sequence ID" value="MEU0156828.1"/>
    <property type="molecule type" value="Genomic_DNA"/>
</dbReference>
<evidence type="ECO:0000313" key="1">
    <source>
        <dbReference type="EMBL" id="MEU0156828.1"/>
    </source>
</evidence>
<keyword evidence="2" id="KW-1185">Reference proteome</keyword>
<dbReference type="RefSeq" id="WP_355668311.1">
    <property type="nucleotide sequence ID" value="NZ_JBEXRX010000240.1"/>
</dbReference>
<protein>
    <recommendedName>
        <fullName evidence="3">Response regulator</fullName>
    </recommendedName>
</protein>
<sequence>MLIAMPLITGPERRRFRPWLLEPPARPQAILLDYRMPTADGLSVVTALSYHRQALVLRGHSICT</sequence>
<dbReference type="Proteomes" id="UP001550348">
    <property type="component" value="Unassembled WGS sequence"/>
</dbReference>
<reference evidence="1 2" key="1">
    <citation type="submission" date="2024-06" db="EMBL/GenBank/DDBJ databases">
        <title>The Natural Products Discovery Center: Release of the First 8490 Sequenced Strains for Exploring Actinobacteria Biosynthetic Diversity.</title>
        <authorList>
            <person name="Kalkreuter E."/>
            <person name="Kautsar S.A."/>
            <person name="Yang D."/>
            <person name="Bader C.D."/>
            <person name="Teijaro C.N."/>
            <person name="Fluegel L."/>
            <person name="Davis C.M."/>
            <person name="Simpson J.R."/>
            <person name="Lauterbach L."/>
            <person name="Steele A.D."/>
            <person name="Gui C."/>
            <person name="Meng S."/>
            <person name="Li G."/>
            <person name="Viehrig K."/>
            <person name="Ye F."/>
            <person name="Su P."/>
            <person name="Kiefer A.F."/>
            <person name="Nichols A."/>
            <person name="Cepeda A.J."/>
            <person name="Yan W."/>
            <person name="Fan B."/>
            <person name="Jiang Y."/>
            <person name="Adhikari A."/>
            <person name="Zheng C.-J."/>
            <person name="Schuster L."/>
            <person name="Cowan T.M."/>
            <person name="Smanski M.J."/>
            <person name="Chevrette M.G."/>
            <person name="De Carvalho L.P.S."/>
            <person name="Shen B."/>
        </authorList>
    </citation>
    <scope>NUCLEOTIDE SEQUENCE [LARGE SCALE GENOMIC DNA]</scope>
    <source>
        <strain evidence="1 2">NPDC006286</strain>
    </source>
</reference>
<organism evidence="1 2">
    <name type="scientific">Micromonospora fulviviridis</name>
    <dbReference type="NCBI Taxonomy" id="47860"/>
    <lineage>
        <taxon>Bacteria</taxon>
        <taxon>Bacillati</taxon>
        <taxon>Actinomycetota</taxon>
        <taxon>Actinomycetes</taxon>
        <taxon>Micromonosporales</taxon>
        <taxon>Micromonosporaceae</taxon>
        <taxon>Micromonospora</taxon>
    </lineage>
</organism>
<name>A0ABV2VVL7_9ACTN</name>
<evidence type="ECO:0000313" key="2">
    <source>
        <dbReference type="Proteomes" id="UP001550348"/>
    </source>
</evidence>